<feature type="transmembrane region" description="Helical" evidence="2">
    <location>
        <begin position="30"/>
        <end position="48"/>
    </location>
</feature>
<keyword evidence="4" id="KW-1185">Reference proteome</keyword>
<dbReference type="InterPro" id="IPR002718">
    <property type="entry name" value="OMP_Helicobacter"/>
</dbReference>
<proteinExistence type="predicted"/>
<keyword evidence="2" id="KW-0472">Membrane</keyword>
<evidence type="ECO:0000313" key="4">
    <source>
        <dbReference type="Proteomes" id="UP000005010"/>
    </source>
</evidence>
<name>I0EKV5_HELC0</name>
<accession>I0EKV5</accession>
<keyword evidence="2" id="KW-1133">Transmembrane helix</keyword>
<organism evidence="3 4">
    <name type="scientific">Helicobacter cetorum (strain ATCC BAA-429 / MIT 00-7128)</name>
    <dbReference type="NCBI Taxonomy" id="182217"/>
    <lineage>
        <taxon>Bacteria</taxon>
        <taxon>Pseudomonadati</taxon>
        <taxon>Campylobacterota</taxon>
        <taxon>Epsilonproteobacteria</taxon>
        <taxon>Campylobacterales</taxon>
        <taxon>Helicobacteraceae</taxon>
        <taxon>Helicobacter</taxon>
    </lineage>
</organism>
<dbReference type="Proteomes" id="UP000005010">
    <property type="component" value="Chromosome"/>
</dbReference>
<dbReference type="KEGG" id="hce:HCW_01425"/>
<dbReference type="PRINTS" id="PR01776">
    <property type="entry name" value="HPOMPFAMILY"/>
</dbReference>
<evidence type="ECO:0000313" key="3">
    <source>
        <dbReference type="EMBL" id="AFI03574.1"/>
    </source>
</evidence>
<dbReference type="Pfam" id="PF01856">
    <property type="entry name" value="HP_OMP"/>
    <property type="match status" value="1"/>
</dbReference>
<sequence length="375" mass="41165">MQNRKKIVGNFSGNRSVVADSLGISKRGSVVLGTFLGSFLLLSPLMAYEKNGAFVGISLEIGRADQKTNAYKDGSLFQIPNGTVVSNNTPNTPIGQSGGCAPGNCVVNWSGLNMLSTNKNLLGHNQPMYGLGVMTGYKHFIGKKKWFGLRYYGFFDYGHSNFSNSRAANAISPFYLNNQKVDMYTYGFGTDMLFNIINKDKATAGFFVGVNFAGNTWTNNRVGYFEDGYVYGVNTDADAYMTNADGTITCGDTTPASCSVGINPSSEYTTGKLNSKVNNTHFQFLVNVGIRTNFFKHHGIEFGIKIPTIPNEFFKGSTTIKEQSQGPQKEVTTGSGKDKKTTLEPTTINGPETNFSLTQTLMRQYSMYLRYVYTF</sequence>
<dbReference type="eggNOG" id="COG3170">
    <property type="taxonomic scope" value="Bacteria"/>
</dbReference>
<dbReference type="PATRIC" id="fig|182217.3.peg.296"/>
<dbReference type="EMBL" id="CP003479">
    <property type="protein sequence ID" value="AFI03574.1"/>
    <property type="molecule type" value="Genomic_DNA"/>
</dbReference>
<feature type="compositionally biased region" description="Polar residues" evidence="1">
    <location>
        <begin position="319"/>
        <end position="335"/>
    </location>
</feature>
<protein>
    <submittedName>
        <fullName evidence="3">Outer membrane protein HopK</fullName>
    </submittedName>
</protein>
<keyword evidence="2" id="KW-0812">Transmembrane</keyword>
<gene>
    <name evidence="3" type="ordered locus">HCW_01425</name>
</gene>
<evidence type="ECO:0000256" key="1">
    <source>
        <dbReference type="SAM" id="MobiDB-lite"/>
    </source>
</evidence>
<feature type="region of interest" description="Disordered" evidence="1">
    <location>
        <begin position="319"/>
        <end position="351"/>
    </location>
</feature>
<dbReference type="RefSeq" id="WP_014660447.1">
    <property type="nucleotide sequence ID" value="NC_017737.1"/>
</dbReference>
<evidence type="ECO:0000256" key="2">
    <source>
        <dbReference type="SAM" id="Phobius"/>
    </source>
</evidence>
<dbReference type="HOGENOM" id="CLU_026212_0_0_7"/>
<reference evidence="4" key="1">
    <citation type="submission" date="2012-04" db="EMBL/GenBank/DDBJ databases">
        <title>Complete genome sequence of Helicobacter cetorum strain MIT 00-7128.</title>
        <authorList>
            <person name="Kersulyte D."/>
            <person name="Berg D.E."/>
        </authorList>
    </citation>
    <scope>NUCLEOTIDE SEQUENCE [LARGE SCALE GENOMIC DNA]</scope>
    <source>
        <strain evidence="4">MIT 00-7128</strain>
    </source>
</reference>
<dbReference type="AlphaFoldDB" id="I0EKV5"/>